<dbReference type="PANTHER" id="PTHR10067">
    <property type="entry name" value="PHOSPHATIDYLSERINE DECARBOXYLASE"/>
    <property type="match status" value="1"/>
</dbReference>
<feature type="site" description="Cleavage (non-hydrolytic); by autocatalysis" evidence="12">
    <location>
        <begin position="251"/>
        <end position="252"/>
    </location>
</feature>
<evidence type="ECO:0000256" key="6">
    <source>
        <dbReference type="ARBA" id="ARBA00023136"/>
    </source>
</evidence>
<protein>
    <recommendedName>
        <fullName evidence="12">Phosphatidylserine decarboxylase proenzyme</fullName>
        <ecNumber evidence="12">4.1.1.65</ecNumber>
    </recommendedName>
    <component>
        <recommendedName>
            <fullName evidence="12">Phosphatidylserine decarboxylase alpha chain</fullName>
        </recommendedName>
    </component>
    <component>
        <recommendedName>
            <fullName evidence="12">Phosphatidylserine decarboxylase beta chain</fullName>
        </recommendedName>
    </component>
</protein>
<evidence type="ECO:0000256" key="10">
    <source>
        <dbReference type="ARBA" id="ARBA00023264"/>
    </source>
</evidence>
<comment type="cofactor">
    <cofactor evidence="12">
        <name>pyruvate</name>
        <dbReference type="ChEBI" id="CHEBI:15361"/>
    </cofactor>
    <text evidence="12">Binds 1 pyruvoyl group covalently per subunit.</text>
</comment>
<evidence type="ECO:0000256" key="9">
    <source>
        <dbReference type="ARBA" id="ARBA00023239"/>
    </source>
</evidence>
<comment type="PTM">
    <text evidence="12">Is synthesized initially as an inactive proenzyme. Formation of the active enzyme involves a self-maturation process in which the active site pyruvoyl group is generated from an internal serine residue via an autocatalytic post-translational modification. Two non-identical subunits are generated from the proenzyme in this reaction, and the pyruvate is formed at the N-terminus of the alpha chain, which is derived from the carboxyl end of the proenzyme. The autoendoproteolytic cleavage occurs by a canonical serine protease mechanism, in which the side chain hydroxyl group of the serine supplies its oxygen atom to form the C-terminus of the beta chain, while the remainder of the serine residue undergoes an oxidative deamination to produce ammonia and the pyruvoyl prosthetic group on the alpha chain. During this reaction, the Ser that is part of the protease active site of the proenzyme becomes the pyruvoyl prosthetic group, which constitutes an essential element of the active site of the mature decarboxylase.</text>
</comment>
<feature type="chain" id="PRO_5044944598" description="Phosphatidylserine decarboxylase alpha chain" evidence="12">
    <location>
        <begin position="252"/>
        <end position="287"/>
    </location>
</feature>
<dbReference type="Pfam" id="PF02666">
    <property type="entry name" value="PS_Dcarbxylase"/>
    <property type="match status" value="1"/>
</dbReference>
<dbReference type="EMBL" id="CP100390">
    <property type="protein sequence ID" value="UZE96982.1"/>
    <property type="molecule type" value="Genomic_DNA"/>
</dbReference>
<keyword evidence="5 12" id="KW-0443">Lipid metabolism</keyword>
<dbReference type="Proteomes" id="UP001163739">
    <property type="component" value="Chromosome"/>
</dbReference>
<dbReference type="EC" id="4.1.1.65" evidence="12"/>
<dbReference type="HAMAP" id="MF_00662">
    <property type="entry name" value="PS_decarb_PSD_B_type1"/>
    <property type="match status" value="1"/>
</dbReference>
<dbReference type="PANTHER" id="PTHR10067:SF6">
    <property type="entry name" value="PHOSPHATIDYLSERINE DECARBOXYLASE PROENZYME, MITOCHONDRIAL"/>
    <property type="match status" value="1"/>
</dbReference>
<dbReference type="RefSeq" id="WP_265048463.1">
    <property type="nucleotide sequence ID" value="NZ_CP100390.1"/>
</dbReference>
<keyword evidence="3 12" id="KW-0444">Lipid biosynthesis</keyword>
<accession>A0ABY6N4R2</accession>
<evidence type="ECO:0000256" key="3">
    <source>
        <dbReference type="ARBA" id="ARBA00022516"/>
    </source>
</evidence>
<dbReference type="InterPro" id="IPR033177">
    <property type="entry name" value="PSD-B"/>
</dbReference>
<feature type="active site" description="Schiff-base intermediate with substrate; via pyruvic acid; for decarboxylase activity" evidence="12">
    <location>
        <position position="252"/>
    </location>
</feature>
<evidence type="ECO:0000313" key="14">
    <source>
        <dbReference type="Proteomes" id="UP001163739"/>
    </source>
</evidence>
<keyword evidence="4 12" id="KW-0210">Decarboxylase</keyword>
<feature type="active site" description="Charge relay system; for autoendoproteolytic cleavage activity" evidence="12">
    <location>
        <position position="90"/>
    </location>
</feature>
<feature type="chain" id="PRO_5044944599" description="Phosphatidylserine decarboxylase beta chain" evidence="12">
    <location>
        <begin position="1"/>
        <end position="251"/>
    </location>
</feature>
<keyword evidence="7 12" id="KW-0865">Zymogen</keyword>
<keyword evidence="14" id="KW-1185">Reference proteome</keyword>
<evidence type="ECO:0000256" key="5">
    <source>
        <dbReference type="ARBA" id="ARBA00023098"/>
    </source>
</evidence>
<keyword evidence="11 12" id="KW-0670">Pyruvate</keyword>
<proteinExistence type="inferred from homology"/>
<evidence type="ECO:0000256" key="7">
    <source>
        <dbReference type="ARBA" id="ARBA00023145"/>
    </source>
</evidence>
<comment type="similarity">
    <text evidence="12">Belongs to the phosphatidylserine decarboxylase family. PSD-B subfamily. Prokaryotic type I sub-subfamily.</text>
</comment>
<dbReference type="InterPro" id="IPR033178">
    <property type="entry name" value="PSD_type1_pro"/>
</dbReference>
<keyword evidence="8 12" id="KW-0594">Phospholipid biosynthesis</keyword>
<feature type="active site" description="Charge relay system; for autoendoproteolytic cleavage activity" evidence="12">
    <location>
        <position position="252"/>
    </location>
</feature>
<evidence type="ECO:0000256" key="11">
    <source>
        <dbReference type="ARBA" id="ARBA00023317"/>
    </source>
</evidence>
<keyword evidence="6 12" id="KW-0472">Membrane</keyword>
<gene>
    <name evidence="13" type="primary">asd</name>
    <name evidence="12" type="synonym">psd</name>
    <name evidence="13" type="ORF">NKI27_04310</name>
</gene>
<comment type="function">
    <text evidence="12">Catalyzes the formation of phosphatidylethanolamine (PtdEtn) from phosphatidylserine (PtdSer).</text>
</comment>
<dbReference type="GO" id="GO:0004609">
    <property type="term" value="F:phosphatidylserine decarboxylase activity"/>
    <property type="evidence" value="ECO:0007669"/>
    <property type="project" value="UniProtKB-EC"/>
</dbReference>
<reference evidence="13" key="1">
    <citation type="submission" date="2022-06" db="EMBL/GenBank/DDBJ databases">
        <title>Alkalimarinus sp. nov., isolated from gut of a Alitta virens.</title>
        <authorList>
            <person name="Yang A.I."/>
            <person name="Shin N.-R."/>
        </authorList>
    </citation>
    <scope>NUCLEOTIDE SEQUENCE</scope>
    <source>
        <strain evidence="13">A2M4</strain>
    </source>
</reference>
<comment type="subunit">
    <text evidence="12">Heterodimer of a large membrane-associated beta subunit and a small pyruvoyl-containing alpha subunit.</text>
</comment>
<comment type="pathway">
    <text evidence="12">Phospholipid metabolism; phosphatidylethanolamine biosynthesis; phosphatidylethanolamine from CDP-diacylglycerol: step 2/2.</text>
</comment>
<evidence type="ECO:0000256" key="8">
    <source>
        <dbReference type="ARBA" id="ARBA00023209"/>
    </source>
</evidence>
<evidence type="ECO:0000313" key="13">
    <source>
        <dbReference type="EMBL" id="UZE96982.1"/>
    </source>
</evidence>
<comment type="subcellular location">
    <subcellularLocation>
        <location evidence="12">Cell membrane</location>
        <topology evidence="12">Peripheral membrane protein</topology>
    </subcellularLocation>
</comment>
<organism evidence="13 14">
    <name type="scientific">Alkalimarinus alittae</name>
    <dbReference type="NCBI Taxonomy" id="2961619"/>
    <lineage>
        <taxon>Bacteria</taxon>
        <taxon>Pseudomonadati</taxon>
        <taxon>Pseudomonadota</taxon>
        <taxon>Gammaproteobacteria</taxon>
        <taxon>Alteromonadales</taxon>
        <taxon>Alteromonadaceae</taxon>
        <taxon>Alkalimarinus</taxon>
    </lineage>
</organism>
<feature type="modified residue" description="Pyruvic acid (Ser); by autocatalysis" evidence="12">
    <location>
        <position position="252"/>
    </location>
</feature>
<keyword evidence="2 12" id="KW-1003">Cell membrane</keyword>
<dbReference type="NCBIfam" id="TIGR00163">
    <property type="entry name" value="PS_decarb"/>
    <property type="match status" value="1"/>
</dbReference>
<feature type="active site" description="Charge relay system; for autoendoproteolytic cleavage activity" evidence="12">
    <location>
        <position position="147"/>
    </location>
</feature>
<comment type="pathway">
    <text evidence="1">Lipid metabolism.</text>
</comment>
<sequence length="287" mass="31725">MLDNLFVLSQYLTPQHTLSRTVGMLADCKQPQIKDAFIKWFINRYQVNMAEAAKENPSDYPCFNDFFTRELKPGLRPLADDSTQISCPVDGAISQLGDINHGKIFQAKGQDYSLIDLLGGDVARAKPFMGGKFATIYLAPKDYHRIHMPLAGTLREMIYVPGKLFSVNPLTAEKVPGLFARNERLVAIFDTEHGPMAMVLVGAMIVAAIETVWSGQVAPPVRQLKVTEYPAEPTNPITLNKGDEMGRFKLGSTVVLAFPENMVEFKEELMAGSVVRMGQAFGKLPNA</sequence>
<evidence type="ECO:0000256" key="1">
    <source>
        <dbReference type="ARBA" id="ARBA00005189"/>
    </source>
</evidence>
<evidence type="ECO:0000256" key="12">
    <source>
        <dbReference type="HAMAP-Rule" id="MF_00662"/>
    </source>
</evidence>
<dbReference type="InterPro" id="IPR003817">
    <property type="entry name" value="PS_Dcarbxylase"/>
</dbReference>
<evidence type="ECO:0000256" key="2">
    <source>
        <dbReference type="ARBA" id="ARBA00022475"/>
    </source>
</evidence>
<keyword evidence="10 12" id="KW-1208">Phospholipid metabolism</keyword>
<name>A0ABY6N4R2_9ALTE</name>
<keyword evidence="9 12" id="KW-0456">Lyase</keyword>
<comment type="catalytic activity">
    <reaction evidence="12">
        <text>a 1,2-diacyl-sn-glycero-3-phospho-L-serine + H(+) = a 1,2-diacyl-sn-glycero-3-phosphoethanolamine + CO2</text>
        <dbReference type="Rhea" id="RHEA:20828"/>
        <dbReference type="ChEBI" id="CHEBI:15378"/>
        <dbReference type="ChEBI" id="CHEBI:16526"/>
        <dbReference type="ChEBI" id="CHEBI:57262"/>
        <dbReference type="ChEBI" id="CHEBI:64612"/>
        <dbReference type="EC" id="4.1.1.65"/>
    </reaction>
</comment>
<evidence type="ECO:0000256" key="4">
    <source>
        <dbReference type="ARBA" id="ARBA00022793"/>
    </source>
</evidence>